<dbReference type="AlphaFoldDB" id="A0A8H6YF59"/>
<keyword evidence="2" id="KW-0472">Membrane</keyword>
<feature type="transmembrane region" description="Helical" evidence="2">
    <location>
        <begin position="97"/>
        <end position="117"/>
    </location>
</feature>
<gene>
    <name evidence="3" type="ORF">MVEN_00731000</name>
</gene>
<proteinExistence type="predicted"/>
<evidence type="ECO:0000256" key="1">
    <source>
        <dbReference type="SAM" id="MobiDB-lite"/>
    </source>
</evidence>
<feature type="region of interest" description="Disordered" evidence="1">
    <location>
        <begin position="1"/>
        <end position="33"/>
    </location>
</feature>
<accession>A0A8H6YF59</accession>
<sequence length="669" mass="72643">MHRRAVPSMELAHHDESTENFGTDDEPATPIRSRDNFFHSRTGAAHSLFPTSGALSLASLILHSLLVATHVILLGVWAKELEHRVIFSLKNQRIASFLITAISTTIGTVYSAVLVFITQTLSMRRNLQRDQTLTATHDTAAAWTGIGSALFHLWSQKAVPASVIGVLSTVAYLSSVLILHITTPALFSLEAFNASRPVIVGTHGLPSFNWSTDINGGLILDLPDNLMRYVPKQLSFLPTVFDNFVTTLGLQNGTIYEVVAPNEGTGNVTVNATNFDITCGYLPQGTITPMQNGTAWNATWPGLAPYYDIIPRTQPGIIASINRTLYTSVIFYSTIPILDSSGGLGQTYNLEPPLDNATSSIQIIGCTLALVNQSAVVDSQSRTILSLKPDLNKTTSTWSLYTGPVQEDDASGFNTTGDMFIDLWGLWYSSVPATDFPLAADIPLGSCFDCDNSMLSFVDLQLNQMLNLLSYNNTDRPQTVTLHALENSLSTIVASMFWTLGNAPPLHGYMIGAQDANGHSINTIADTLPDGFSALPGGIGETFKRPFLQPGNATVTARSIETRLDLSIIAVIGGLLVSIALLLLSLPSSLFHRGNGADIPLEGTGLLHSVWLYRNHRELETLLEQVEHPTHDNLRAAGMVRTTLVENRNRKSFLMARRGSSRKNEQDGG</sequence>
<protein>
    <submittedName>
        <fullName evidence="3">Uncharacterized protein</fullName>
    </submittedName>
</protein>
<organism evidence="3 4">
    <name type="scientific">Mycena venus</name>
    <dbReference type="NCBI Taxonomy" id="2733690"/>
    <lineage>
        <taxon>Eukaryota</taxon>
        <taxon>Fungi</taxon>
        <taxon>Dikarya</taxon>
        <taxon>Basidiomycota</taxon>
        <taxon>Agaricomycotina</taxon>
        <taxon>Agaricomycetes</taxon>
        <taxon>Agaricomycetidae</taxon>
        <taxon>Agaricales</taxon>
        <taxon>Marasmiineae</taxon>
        <taxon>Mycenaceae</taxon>
        <taxon>Mycena</taxon>
    </lineage>
</organism>
<feature type="transmembrane region" description="Helical" evidence="2">
    <location>
        <begin position="566"/>
        <end position="586"/>
    </location>
</feature>
<evidence type="ECO:0000313" key="3">
    <source>
        <dbReference type="EMBL" id="KAF7360033.1"/>
    </source>
</evidence>
<evidence type="ECO:0000313" key="4">
    <source>
        <dbReference type="Proteomes" id="UP000620124"/>
    </source>
</evidence>
<dbReference type="OrthoDB" id="2644397at2759"/>
<keyword evidence="2" id="KW-1133">Transmembrane helix</keyword>
<feature type="transmembrane region" description="Helical" evidence="2">
    <location>
        <begin position="54"/>
        <end position="77"/>
    </location>
</feature>
<keyword evidence="2" id="KW-0812">Transmembrane</keyword>
<reference evidence="3" key="1">
    <citation type="submission" date="2020-05" db="EMBL/GenBank/DDBJ databases">
        <title>Mycena genomes resolve the evolution of fungal bioluminescence.</title>
        <authorList>
            <person name="Tsai I.J."/>
        </authorList>
    </citation>
    <scope>NUCLEOTIDE SEQUENCE</scope>
    <source>
        <strain evidence="3">CCC161011</strain>
    </source>
</reference>
<name>A0A8H6YF59_9AGAR</name>
<dbReference type="EMBL" id="JACAZI010000005">
    <property type="protein sequence ID" value="KAF7360033.1"/>
    <property type="molecule type" value="Genomic_DNA"/>
</dbReference>
<feature type="transmembrane region" description="Helical" evidence="2">
    <location>
        <begin position="158"/>
        <end position="181"/>
    </location>
</feature>
<comment type="caution">
    <text evidence="3">The sequence shown here is derived from an EMBL/GenBank/DDBJ whole genome shotgun (WGS) entry which is preliminary data.</text>
</comment>
<dbReference type="Proteomes" id="UP000620124">
    <property type="component" value="Unassembled WGS sequence"/>
</dbReference>
<evidence type="ECO:0000256" key="2">
    <source>
        <dbReference type="SAM" id="Phobius"/>
    </source>
</evidence>
<keyword evidence="4" id="KW-1185">Reference proteome</keyword>